<dbReference type="KEGG" id="cwo:Cwoe_4320"/>
<dbReference type="Pfam" id="PF02826">
    <property type="entry name" value="2-Hacid_dh_C"/>
    <property type="match status" value="1"/>
</dbReference>
<dbReference type="InterPro" id="IPR036291">
    <property type="entry name" value="NAD(P)-bd_dom_sf"/>
</dbReference>
<keyword evidence="8" id="KW-1185">Reference proteome</keyword>
<evidence type="ECO:0000259" key="6">
    <source>
        <dbReference type="Pfam" id="PF02826"/>
    </source>
</evidence>
<dbReference type="InterPro" id="IPR043322">
    <property type="entry name" value="CtBP"/>
</dbReference>
<gene>
    <name evidence="7" type="ordered locus">Cwoe_4320</name>
</gene>
<protein>
    <submittedName>
        <fullName evidence="7">D-isomer specific 2-hydroxyacid dehydrogenase NAD-binding protein</fullName>
    </submittedName>
</protein>
<comment type="similarity">
    <text evidence="1 4">Belongs to the D-isomer specific 2-hydroxyacid dehydrogenase family.</text>
</comment>
<evidence type="ECO:0000256" key="4">
    <source>
        <dbReference type="RuleBase" id="RU003719"/>
    </source>
</evidence>
<dbReference type="GO" id="GO:0003714">
    <property type="term" value="F:transcription corepressor activity"/>
    <property type="evidence" value="ECO:0007669"/>
    <property type="project" value="InterPro"/>
</dbReference>
<sequence>MPELLLLTDADRFPFDDGNRAAIAAAGRAVLELDGHDPARIAAAGDGGAAALFVYHATVDAALMDRLPQLRVIARCGSGYDKVDVEGAYARGIEVVYVPDYGVDDVADHTLALLLACARRVPSSDRAMRAGLWPPYADLGTMRRLRGATLGLLGFGRIARAAAERARGFGMQLLVHDPAVDADTLAAAGAARAHDLGDLLRRADALSIHLPLTPSTHRLVGAPELAAMKRGALLVNTSRGEIVDEDALAAALAGGHLAGAGLDVFEVEPLPQDSPLIGLESAVVTPHSAAFSEQALAELRGRALDDVLRVLAGDLPHDPVPAAR</sequence>
<evidence type="ECO:0000256" key="3">
    <source>
        <dbReference type="ARBA" id="ARBA00023027"/>
    </source>
</evidence>
<evidence type="ECO:0000256" key="1">
    <source>
        <dbReference type="ARBA" id="ARBA00005854"/>
    </source>
</evidence>
<dbReference type="InterPro" id="IPR029753">
    <property type="entry name" value="D-isomer_DH_CS"/>
</dbReference>
<evidence type="ECO:0000256" key="2">
    <source>
        <dbReference type="ARBA" id="ARBA00023002"/>
    </source>
</evidence>
<accession>D3F6T6</accession>
<dbReference type="FunFam" id="3.40.50.720:FF:000203">
    <property type="entry name" value="D-3-phosphoglycerate dehydrogenase (SerA)"/>
    <property type="match status" value="1"/>
</dbReference>
<dbReference type="InterPro" id="IPR006140">
    <property type="entry name" value="D-isomer_DH_NAD-bd"/>
</dbReference>
<name>D3F6T6_CONWI</name>
<dbReference type="Proteomes" id="UP000008229">
    <property type="component" value="Chromosome"/>
</dbReference>
<keyword evidence="3" id="KW-0520">NAD</keyword>
<feature type="domain" description="D-isomer specific 2-hydroxyacid dehydrogenase NAD-binding" evidence="6">
    <location>
        <begin position="111"/>
        <end position="289"/>
    </location>
</feature>
<dbReference type="CDD" id="cd05299">
    <property type="entry name" value="CtBP_dh"/>
    <property type="match status" value="1"/>
</dbReference>
<dbReference type="PANTHER" id="PTHR42789:SF1">
    <property type="entry name" value="D-ISOMER SPECIFIC 2-HYDROXYACID DEHYDROGENASE FAMILY PROTEIN (AFU_ORTHOLOGUE AFUA_6G10090)"/>
    <property type="match status" value="1"/>
</dbReference>
<evidence type="ECO:0000313" key="8">
    <source>
        <dbReference type="Proteomes" id="UP000008229"/>
    </source>
</evidence>
<dbReference type="GO" id="GO:0016616">
    <property type="term" value="F:oxidoreductase activity, acting on the CH-OH group of donors, NAD or NADP as acceptor"/>
    <property type="evidence" value="ECO:0007669"/>
    <property type="project" value="InterPro"/>
</dbReference>
<feature type="domain" description="D-isomer specific 2-hydroxyacid dehydrogenase catalytic" evidence="5">
    <location>
        <begin position="48"/>
        <end position="320"/>
    </location>
</feature>
<keyword evidence="2 4" id="KW-0560">Oxidoreductase</keyword>
<dbReference type="AlphaFoldDB" id="D3F6T6"/>
<proteinExistence type="inferred from homology"/>
<dbReference type="STRING" id="469383.Cwoe_4320"/>
<dbReference type="eggNOG" id="COG1052">
    <property type="taxonomic scope" value="Bacteria"/>
</dbReference>
<dbReference type="InterPro" id="IPR050857">
    <property type="entry name" value="D-2-hydroxyacid_DH"/>
</dbReference>
<evidence type="ECO:0000259" key="5">
    <source>
        <dbReference type="Pfam" id="PF00389"/>
    </source>
</evidence>
<dbReference type="Pfam" id="PF00389">
    <property type="entry name" value="2-Hacid_dh"/>
    <property type="match status" value="1"/>
</dbReference>
<dbReference type="OrthoDB" id="117809at2"/>
<dbReference type="EMBL" id="CP001854">
    <property type="protein sequence ID" value="ADB52734.1"/>
    <property type="molecule type" value="Genomic_DNA"/>
</dbReference>
<dbReference type="PROSITE" id="PS00670">
    <property type="entry name" value="D_2_HYDROXYACID_DH_2"/>
    <property type="match status" value="1"/>
</dbReference>
<dbReference type="SUPFAM" id="SSF51735">
    <property type="entry name" value="NAD(P)-binding Rossmann-fold domains"/>
    <property type="match status" value="1"/>
</dbReference>
<reference evidence="8" key="2">
    <citation type="submission" date="2010-01" db="EMBL/GenBank/DDBJ databases">
        <title>The complete genome of Conexibacter woesei DSM 14684.</title>
        <authorList>
            <consortium name="US DOE Joint Genome Institute (JGI-PGF)"/>
            <person name="Lucas S."/>
            <person name="Copeland A."/>
            <person name="Lapidus A."/>
            <person name="Glavina del Rio T."/>
            <person name="Dalin E."/>
            <person name="Tice H."/>
            <person name="Bruce D."/>
            <person name="Goodwin L."/>
            <person name="Pitluck S."/>
            <person name="Kyrpides N."/>
            <person name="Mavromatis K."/>
            <person name="Ivanova N."/>
            <person name="Mikhailova N."/>
            <person name="Chertkov O."/>
            <person name="Brettin T."/>
            <person name="Detter J.C."/>
            <person name="Han C."/>
            <person name="Larimer F."/>
            <person name="Land M."/>
            <person name="Hauser L."/>
            <person name="Markowitz V."/>
            <person name="Cheng J.-F."/>
            <person name="Hugenholtz P."/>
            <person name="Woyke T."/>
            <person name="Wu D."/>
            <person name="Pukall R."/>
            <person name="Steenblock K."/>
            <person name="Schneider S."/>
            <person name="Klenk H.-P."/>
            <person name="Eisen J.A."/>
        </authorList>
    </citation>
    <scope>NUCLEOTIDE SEQUENCE [LARGE SCALE GENOMIC DNA]</scope>
    <source>
        <strain evidence="8">DSM 14684 / CIP 108061 / JCM 11494 / NBRC 100937 / ID131577</strain>
    </source>
</reference>
<dbReference type="PANTHER" id="PTHR42789">
    <property type="entry name" value="D-ISOMER SPECIFIC 2-HYDROXYACID DEHYDROGENASE FAMILY PROTEIN (AFU_ORTHOLOGUE AFUA_6G10090)"/>
    <property type="match status" value="1"/>
</dbReference>
<reference evidence="7 8" key="1">
    <citation type="journal article" date="2010" name="Stand. Genomic Sci.">
        <title>Complete genome sequence of Conexibacter woesei type strain (ID131577).</title>
        <authorList>
            <person name="Pukall R."/>
            <person name="Lapidus A."/>
            <person name="Glavina Del Rio T."/>
            <person name="Copeland A."/>
            <person name="Tice H."/>
            <person name="Cheng J.-F."/>
            <person name="Lucas S."/>
            <person name="Chen F."/>
            <person name="Nolan M."/>
            <person name="Bruce D."/>
            <person name="Goodwin L."/>
            <person name="Pitluck S."/>
            <person name="Mavromatis K."/>
            <person name="Ivanova N."/>
            <person name="Ovchinnikova G."/>
            <person name="Pati A."/>
            <person name="Chen A."/>
            <person name="Palaniappan K."/>
            <person name="Land M."/>
            <person name="Hauser L."/>
            <person name="Chang Y.-J."/>
            <person name="Jeffries C.D."/>
            <person name="Chain P."/>
            <person name="Meincke L."/>
            <person name="Sims D."/>
            <person name="Brettin T."/>
            <person name="Detter J.C."/>
            <person name="Rohde M."/>
            <person name="Goeker M."/>
            <person name="Bristow J."/>
            <person name="Eisen J.A."/>
            <person name="Markowitz V."/>
            <person name="Kyrpides N.C."/>
            <person name="Klenk H.-P."/>
            <person name="Hugenholtz P."/>
        </authorList>
    </citation>
    <scope>NUCLEOTIDE SEQUENCE [LARGE SCALE GENOMIC DNA]</scope>
    <source>
        <strain evidence="8">DSM 14684 / CIP 108061 / JCM 11494 / NBRC 100937 / ID131577</strain>
    </source>
</reference>
<organism evidence="7 8">
    <name type="scientific">Conexibacter woesei (strain DSM 14684 / CCUG 47730 / CIP 108061 / JCM 11494 / NBRC 100937 / ID131577)</name>
    <dbReference type="NCBI Taxonomy" id="469383"/>
    <lineage>
        <taxon>Bacteria</taxon>
        <taxon>Bacillati</taxon>
        <taxon>Actinomycetota</taxon>
        <taxon>Thermoleophilia</taxon>
        <taxon>Solirubrobacterales</taxon>
        <taxon>Conexibacteraceae</taxon>
        <taxon>Conexibacter</taxon>
    </lineage>
</organism>
<dbReference type="GO" id="GO:0051287">
    <property type="term" value="F:NAD binding"/>
    <property type="evidence" value="ECO:0007669"/>
    <property type="project" value="InterPro"/>
</dbReference>
<dbReference type="InterPro" id="IPR006139">
    <property type="entry name" value="D-isomer_2_OHA_DH_cat_dom"/>
</dbReference>
<dbReference type="HOGENOM" id="CLU_019796_1_2_11"/>
<evidence type="ECO:0000313" key="7">
    <source>
        <dbReference type="EMBL" id="ADB52734.1"/>
    </source>
</evidence>
<dbReference type="PROSITE" id="PS00671">
    <property type="entry name" value="D_2_HYDROXYACID_DH_3"/>
    <property type="match status" value="1"/>
</dbReference>
<dbReference type="SUPFAM" id="SSF52283">
    <property type="entry name" value="Formate/glycerate dehydrogenase catalytic domain-like"/>
    <property type="match status" value="1"/>
</dbReference>
<dbReference type="Gene3D" id="3.40.50.720">
    <property type="entry name" value="NAD(P)-binding Rossmann-like Domain"/>
    <property type="match status" value="2"/>
</dbReference>
<dbReference type="RefSeq" id="WP_012935785.1">
    <property type="nucleotide sequence ID" value="NC_013739.1"/>
</dbReference>